<dbReference type="Gene3D" id="2.60.120.620">
    <property type="entry name" value="q2cbj1_9rhob like domain"/>
    <property type="match status" value="1"/>
</dbReference>
<keyword evidence="1" id="KW-0223">Dioxygenase</keyword>
<dbReference type="PANTHER" id="PTHR20883:SF49">
    <property type="entry name" value="PHYTANOYL-COA DIOXYGENASE"/>
    <property type="match status" value="1"/>
</dbReference>
<dbReference type="InterPro" id="IPR008775">
    <property type="entry name" value="Phytyl_CoA_dOase-like"/>
</dbReference>
<protein>
    <submittedName>
        <fullName evidence="1">Phytanoyl-CoA dioxygenase family protein</fullName>
    </submittedName>
</protein>
<dbReference type="EMBL" id="JAVIPQ010000138">
    <property type="protein sequence ID" value="MDQ9555830.1"/>
    <property type="molecule type" value="Genomic_DNA"/>
</dbReference>
<gene>
    <name evidence="1" type="ORF">RF091_09945</name>
</gene>
<dbReference type="SUPFAM" id="SSF51197">
    <property type="entry name" value="Clavaminate synthase-like"/>
    <property type="match status" value="1"/>
</dbReference>
<sequence length="270" mass="30789">MNQSVTSLVSKDDIAAFQRDGAICLRGAFKDWIEPIAEGIARNQREPGPYATNVVATGEPGGFFDDYCNWERIPEFAAVVRESPAAGIAAAVMQSPSAQFFHDHVLVKEPGTQKPTPWHQDIPYYFLDGEQTVSLWIPVDPVREATLRLIAGSHQWPQWVLPLRWKDDGNFYEDVSRYRPVPNPDIEPDMSVLEWEMEPGDAVLFDFRTVHGARGNLSTSRRRVLSLRWLGEDVRYAERPGKTSPPYPYHGMQPGQRLRPDWFPQIWPET</sequence>
<dbReference type="RefSeq" id="WP_047570203.1">
    <property type="nucleotide sequence ID" value="NZ_CAMKVG010000009.1"/>
</dbReference>
<dbReference type="AlphaFoldDB" id="A0A2S4X430"/>
<comment type="caution">
    <text evidence="1">The sequence shown here is derived from an EMBL/GenBank/DDBJ whole genome shotgun (WGS) entry which is preliminary data.</text>
</comment>
<dbReference type="GO" id="GO:0016706">
    <property type="term" value="F:2-oxoglutarate-dependent dioxygenase activity"/>
    <property type="evidence" value="ECO:0007669"/>
    <property type="project" value="UniProtKB-ARBA"/>
</dbReference>
<accession>A0A2S4X430</accession>
<dbReference type="Pfam" id="PF05721">
    <property type="entry name" value="PhyH"/>
    <property type="match status" value="1"/>
</dbReference>
<dbReference type="PANTHER" id="PTHR20883">
    <property type="entry name" value="PHYTANOYL-COA DIOXYGENASE DOMAIN CONTAINING 1"/>
    <property type="match status" value="1"/>
</dbReference>
<keyword evidence="1" id="KW-0560">Oxidoreductase</keyword>
<dbReference type="GO" id="GO:0005506">
    <property type="term" value="F:iron ion binding"/>
    <property type="evidence" value="ECO:0007669"/>
    <property type="project" value="UniProtKB-ARBA"/>
</dbReference>
<evidence type="ECO:0000313" key="1">
    <source>
        <dbReference type="EMBL" id="MDQ9555830.1"/>
    </source>
</evidence>
<name>A0A2S4X430_SERMA</name>
<evidence type="ECO:0000313" key="2">
    <source>
        <dbReference type="Proteomes" id="UP001234811"/>
    </source>
</evidence>
<dbReference type="Proteomes" id="UP001234811">
    <property type="component" value="Unassembled WGS sequence"/>
</dbReference>
<reference evidence="1 2" key="1">
    <citation type="submission" date="2023-07" db="EMBL/GenBank/DDBJ databases">
        <title>Pathogens genome sequencing project 196.</title>
        <authorList>
            <person name="Cao X."/>
        </authorList>
    </citation>
    <scope>NUCLEOTIDE SEQUENCE [LARGE SCALE GENOMIC DNA]</scope>
    <source>
        <strain evidence="1 2">SM41</strain>
    </source>
</reference>
<proteinExistence type="predicted"/>
<organism evidence="1 2">
    <name type="scientific">Serratia marcescens</name>
    <dbReference type="NCBI Taxonomy" id="615"/>
    <lineage>
        <taxon>Bacteria</taxon>
        <taxon>Pseudomonadati</taxon>
        <taxon>Pseudomonadota</taxon>
        <taxon>Gammaproteobacteria</taxon>
        <taxon>Enterobacterales</taxon>
        <taxon>Yersiniaceae</taxon>
        <taxon>Serratia</taxon>
    </lineage>
</organism>